<protein>
    <submittedName>
        <fullName evidence="2">Uncharacterized protein</fullName>
    </submittedName>
</protein>
<dbReference type="EMBL" id="GGEC01035220">
    <property type="protein sequence ID" value="MBX15704.1"/>
    <property type="molecule type" value="Transcribed_RNA"/>
</dbReference>
<evidence type="ECO:0000313" key="2">
    <source>
        <dbReference type="EMBL" id="MBX15704.1"/>
    </source>
</evidence>
<accession>A0A2P2LCK3</accession>
<dbReference type="AlphaFoldDB" id="A0A2P2LCK3"/>
<proteinExistence type="predicted"/>
<sequence length="76" mass="8875">MSIYMFPYSLFKLQSCMARNSIPCLWCPTVMVIDTIQIMIFHMPSKHTKQHSNVKHGISYTRNSPLQKPQHRLGQP</sequence>
<feature type="region of interest" description="Disordered" evidence="1">
    <location>
        <begin position="50"/>
        <end position="76"/>
    </location>
</feature>
<organism evidence="2">
    <name type="scientific">Rhizophora mucronata</name>
    <name type="common">Asiatic mangrove</name>
    <dbReference type="NCBI Taxonomy" id="61149"/>
    <lineage>
        <taxon>Eukaryota</taxon>
        <taxon>Viridiplantae</taxon>
        <taxon>Streptophyta</taxon>
        <taxon>Embryophyta</taxon>
        <taxon>Tracheophyta</taxon>
        <taxon>Spermatophyta</taxon>
        <taxon>Magnoliopsida</taxon>
        <taxon>eudicotyledons</taxon>
        <taxon>Gunneridae</taxon>
        <taxon>Pentapetalae</taxon>
        <taxon>rosids</taxon>
        <taxon>fabids</taxon>
        <taxon>Malpighiales</taxon>
        <taxon>Rhizophoraceae</taxon>
        <taxon>Rhizophora</taxon>
    </lineage>
</organism>
<evidence type="ECO:0000256" key="1">
    <source>
        <dbReference type="SAM" id="MobiDB-lite"/>
    </source>
</evidence>
<reference evidence="2" key="1">
    <citation type="submission" date="2018-02" db="EMBL/GenBank/DDBJ databases">
        <title>Rhizophora mucronata_Transcriptome.</title>
        <authorList>
            <person name="Meera S.P."/>
            <person name="Sreeshan A."/>
            <person name="Augustine A."/>
        </authorList>
    </citation>
    <scope>NUCLEOTIDE SEQUENCE</scope>
    <source>
        <tissue evidence="2">Leaf</tissue>
    </source>
</reference>
<name>A0A2P2LCK3_RHIMU</name>